<accession>A0A1D8ATV9</accession>
<evidence type="ECO:0000313" key="1">
    <source>
        <dbReference type="EMBL" id="AOS44310.1"/>
    </source>
</evidence>
<dbReference type="EMBL" id="CP016094">
    <property type="protein sequence ID" value="AOS44310.1"/>
    <property type="molecule type" value="Genomic_DNA"/>
</dbReference>
<reference evidence="1 2" key="1">
    <citation type="submission" date="2016-06" db="EMBL/GenBank/DDBJ databases">
        <title>Three novel species with peptidoglycan cell walls form the new genus Lacunisphaera gen. nov. in the family Opitutaceae of the verrucomicrobial subdivision 4.</title>
        <authorList>
            <person name="Rast P."/>
            <person name="Gloeckner I."/>
            <person name="Jogler M."/>
            <person name="Boedeker C."/>
            <person name="Jeske O."/>
            <person name="Wiegand S."/>
            <person name="Reinhardt R."/>
            <person name="Schumann P."/>
            <person name="Rohde M."/>
            <person name="Spring S."/>
            <person name="Gloeckner F.O."/>
            <person name="Jogler C."/>
        </authorList>
    </citation>
    <scope>NUCLEOTIDE SEQUENCE [LARGE SCALE GENOMIC DNA]</scope>
    <source>
        <strain evidence="1 2">IG16b</strain>
    </source>
</reference>
<gene>
    <name evidence="1" type="ORF">Verru16b_01371</name>
</gene>
<proteinExistence type="predicted"/>
<organism evidence="1 2">
    <name type="scientific">Lacunisphaera limnophila</name>
    <dbReference type="NCBI Taxonomy" id="1838286"/>
    <lineage>
        <taxon>Bacteria</taxon>
        <taxon>Pseudomonadati</taxon>
        <taxon>Verrucomicrobiota</taxon>
        <taxon>Opitutia</taxon>
        <taxon>Opitutales</taxon>
        <taxon>Opitutaceae</taxon>
        <taxon>Lacunisphaera</taxon>
    </lineage>
</organism>
<dbReference type="Proteomes" id="UP000095228">
    <property type="component" value="Chromosome"/>
</dbReference>
<dbReference type="KEGG" id="obg:Verru16b_01371"/>
<dbReference type="RefSeq" id="WP_069961568.1">
    <property type="nucleotide sequence ID" value="NZ_CP016094.1"/>
</dbReference>
<dbReference type="STRING" id="1838286.Verru16b_01371"/>
<name>A0A1D8ATV9_9BACT</name>
<keyword evidence="2" id="KW-1185">Reference proteome</keyword>
<dbReference type="AlphaFoldDB" id="A0A1D8ATV9"/>
<protein>
    <submittedName>
        <fullName evidence="1">Uncharacterized protein</fullName>
    </submittedName>
</protein>
<evidence type="ECO:0000313" key="2">
    <source>
        <dbReference type="Proteomes" id="UP000095228"/>
    </source>
</evidence>
<sequence length="78" mass="8709">MPYLAEQGLAEFLLRLPKTETHLPIEGACPFGLLQKMDPQRFAAPPPFWDNACITMAAVFVAMPWIAKPPEEPMELIA</sequence>